<evidence type="ECO:0000313" key="2">
    <source>
        <dbReference type="EMBL" id="GEU29564.1"/>
    </source>
</evidence>
<dbReference type="Pfam" id="PF07727">
    <property type="entry name" value="RVT_2"/>
    <property type="match status" value="1"/>
</dbReference>
<evidence type="ECO:0000259" key="1">
    <source>
        <dbReference type="Pfam" id="PF07727"/>
    </source>
</evidence>
<dbReference type="EMBL" id="BKCJ010000079">
    <property type="protein sequence ID" value="GEU29564.1"/>
    <property type="molecule type" value="Genomic_DNA"/>
</dbReference>
<accession>A0A699GIE6</accession>
<comment type="caution">
    <text evidence="2">The sequence shown here is derived from an EMBL/GenBank/DDBJ whole genome shotgun (WGS) entry which is preliminary data.</text>
</comment>
<organism evidence="2">
    <name type="scientific">Tanacetum cinerariifolium</name>
    <name type="common">Dalmatian daisy</name>
    <name type="synonym">Chrysanthemum cinerariifolium</name>
    <dbReference type="NCBI Taxonomy" id="118510"/>
    <lineage>
        <taxon>Eukaryota</taxon>
        <taxon>Viridiplantae</taxon>
        <taxon>Streptophyta</taxon>
        <taxon>Embryophyta</taxon>
        <taxon>Tracheophyta</taxon>
        <taxon>Spermatophyta</taxon>
        <taxon>Magnoliopsida</taxon>
        <taxon>eudicotyledons</taxon>
        <taxon>Gunneridae</taxon>
        <taxon>Pentapetalae</taxon>
        <taxon>asterids</taxon>
        <taxon>campanulids</taxon>
        <taxon>Asterales</taxon>
        <taxon>Asteraceae</taxon>
        <taxon>Asteroideae</taxon>
        <taxon>Anthemideae</taxon>
        <taxon>Anthemidinae</taxon>
        <taxon>Tanacetum</taxon>
    </lineage>
</organism>
<reference evidence="2" key="1">
    <citation type="journal article" date="2019" name="Sci. Rep.">
        <title>Draft genome of Tanacetum cinerariifolium, the natural source of mosquito coil.</title>
        <authorList>
            <person name="Yamashiro T."/>
            <person name="Shiraishi A."/>
            <person name="Satake H."/>
            <person name="Nakayama K."/>
        </authorList>
    </citation>
    <scope>NUCLEOTIDE SEQUENCE</scope>
</reference>
<protein>
    <submittedName>
        <fullName evidence="2">Retrovirus-related Pol polyprotein from transposon TNT 1-94</fullName>
    </submittedName>
</protein>
<sequence length="159" mass="18445">MCMFALNVKTKEPTTIKEAMADRAWIEAMQEELYQFNRLKEQGINFEESFAPVARLEAVQIFVGYAMHKSFPIYQMDVKTDFLNGILKGEVYVAQPDGFVDPDHPKKVYRLRKALYGLKQAPKAWHDELSNFLMSKGFTKGTIDPILFTIRYREDILLV</sequence>
<dbReference type="InterPro" id="IPR013103">
    <property type="entry name" value="RVT_2"/>
</dbReference>
<dbReference type="AlphaFoldDB" id="A0A699GIE6"/>
<gene>
    <name evidence="2" type="ORF">Tci_001542</name>
</gene>
<name>A0A699GIE6_TANCI</name>
<feature type="domain" description="Reverse transcriptase Ty1/copia-type" evidence="1">
    <location>
        <begin position="42"/>
        <end position="154"/>
    </location>
</feature>
<proteinExistence type="predicted"/>